<dbReference type="EMBL" id="JARAOO010000008">
    <property type="protein sequence ID" value="KAJ7960015.1"/>
    <property type="molecule type" value="Genomic_DNA"/>
</dbReference>
<dbReference type="Proteomes" id="UP001163823">
    <property type="component" value="Chromosome 8"/>
</dbReference>
<dbReference type="InterPro" id="IPR041677">
    <property type="entry name" value="DNA2/NAM7_AAA_11"/>
</dbReference>
<dbReference type="Pfam" id="PF13087">
    <property type="entry name" value="AAA_12"/>
    <property type="match status" value="1"/>
</dbReference>
<dbReference type="InterPro" id="IPR027417">
    <property type="entry name" value="P-loop_NTPase"/>
</dbReference>
<dbReference type="InterPro" id="IPR045529">
    <property type="entry name" value="DUF6469"/>
</dbReference>
<keyword evidence="10" id="KW-1185">Reference proteome</keyword>
<evidence type="ECO:0000259" key="7">
    <source>
        <dbReference type="Pfam" id="PF13087"/>
    </source>
</evidence>
<evidence type="ECO:0000256" key="5">
    <source>
        <dbReference type="SAM" id="MobiDB-lite"/>
    </source>
</evidence>
<evidence type="ECO:0000259" key="8">
    <source>
        <dbReference type="Pfam" id="PF20073"/>
    </source>
</evidence>
<dbReference type="AlphaFoldDB" id="A0AAD7PMD4"/>
<keyword evidence="1" id="KW-0547">Nucleotide-binding</keyword>
<proteinExistence type="predicted"/>
<dbReference type="FunFam" id="3.40.50.300:FF:000326">
    <property type="entry name" value="P-loop containing nucleoside triphosphate hydrolase"/>
    <property type="match status" value="1"/>
</dbReference>
<feature type="region of interest" description="Disordered" evidence="5">
    <location>
        <begin position="838"/>
        <end position="859"/>
    </location>
</feature>
<feature type="domain" description="DNA2/NAM7 helicase helicase" evidence="6">
    <location>
        <begin position="245"/>
        <end position="567"/>
    </location>
</feature>
<dbReference type="PANTHER" id="PTHR10887">
    <property type="entry name" value="DNA2/NAM7 HELICASE FAMILY"/>
    <property type="match status" value="1"/>
</dbReference>
<feature type="domain" description="DUF6469" evidence="8">
    <location>
        <begin position="116"/>
        <end position="200"/>
    </location>
</feature>
<sequence length="859" mass="97362">MEKVYNNKRKELQSKGLVDIVFSWSIEDVLNKDLYKNQVKKIPKTFLSAEQYRNSFLPSLIEETHSDLASSMESLYRAPLCEILSVKMSRNFRAPKNLFYYEIVVKRASDAENNDVGKYQPGSGDLVAFTDVRPNCEDDLSQPGRSFHIAYVVGARDERITILSTNYLEMSSFTKQKQLHAVYLINMTTNVRIWNALHSKLKDGNIIEKVLRADSTDGENCSICFSEENKNHPLVSTRDAICSGNLNNSQQKAVLSCVSMRECCHGDTLRLIWGPPGTGKTKTAALLLFSLLKLKCRTLTCAPTNTAVMQVTARLLGIVKESLEFGMYGLGDIVLFGNSARMKVDGYEGLRDVFLDDRIDKLLKCLPAWKHDLNSMVCLLEDHKRQYRLYKLDKNDHLMTLKVFLKQRFSSIRVNLMKHMETLCTHFPTSSISLEVVKNIFRSLTLLKSLQDSLNRRSINAFKKLSSEREECIGILKSISGSFSFPKIKGKFTLQRFCLKNACLVFCTTASSVKMCGKRMPPVECLVIDEAAQLKECESMIPLQIPGLRHAILIGDERQLPAMVKSQISDNAGFGRSMFERLVLLGHKKHLLNVQYRMHPSISAFPNREFYDEKISNAPNVRQKSYKQSFLRGNMFGSYSFINVARGKEDYGHGHSLRNMVEVATVSEIIARLHKEYNSRKRKISIGVISPYNSQVFEIQKGVKRYTMHSDSDFSVSVRSVDGFQGGEEDIIIISTVRCNEDGKLGFLSSRQRTNVALTRARYCLWVLGSAETLTKRDSIWKVLVLNAMEMNCFHDADDDKNMAQAIDDALLKIDLDKPEPDPLSKAFSSLSLHATAARSSSKKGGRHFMENSIRKPKW</sequence>
<dbReference type="KEGG" id="qsa:O6P43_020513"/>
<dbReference type="GO" id="GO:0005694">
    <property type="term" value="C:chromosome"/>
    <property type="evidence" value="ECO:0007669"/>
    <property type="project" value="UniProtKB-ARBA"/>
</dbReference>
<dbReference type="Gene3D" id="3.40.50.300">
    <property type="entry name" value="P-loop containing nucleotide triphosphate hydrolases"/>
    <property type="match status" value="2"/>
</dbReference>
<dbReference type="Pfam" id="PF20073">
    <property type="entry name" value="DUF6469"/>
    <property type="match status" value="1"/>
</dbReference>
<organism evidence="9 10">
    <name type="scientific">Quillaja saponaria</name>
    <name type="common">Soap bark tree</name>
    <dbReference type="NCBI Taxonomy" id="32244"/>
    <lineage>
        <taxon>Eukaryota</taxon>
        <taxon>Viridiplantae</taxon>
        <taxon>Streptophyta</taxon>
        <taxon>Embryophyta</taxon>
        <taxon>Tracheophyta</taxon>
        <taxon>Spermatophyta</taxon>
        <taxon>Magnoliopsida</taxon>
        <taxon>eudicotyledons</taxon>
        <taxon>Gunneridae</taxon>
        <taxon>Pentapetalae</taxon>
        <taxon>rosids</taxon>
        <taxon>fabids</taxon>
        <taxon>Fabales</taxon>
        <taxon>Quillajaceae</taxon>
        <taxon>Quillaja</taxon>
    </lineage>
</organism>
<gene>
    <name evidence="9" type="ORF">O6P43_020513</name>
</gene>
<evidence type="ECO:0000313" key="9">
    <source>
        <dbReference type="EMBL" id="KAJ7960015.1"/>
    </source>
</evidence>
<dbReference type="GO" id="GO:0005524">
    <property type="term" value="F:ATP binding"/>
    <property type="evidence" value="ECO:0007669"/>
    <property type="project" value="UniProtKB-KW"/>
</dbReference>
<reference evidence="9" key="1">
    <citation type="journal article" date="2023" name="Science">
        <title>Elucidation of the pathway for biosynthesis of saponin adjuvants from the soapbark tree.</title>
        <authorList>
            <person name="Reed J."/>
            <person name="Orme A."/>
            <person name="El-Demerdash A."/>
            <person name="Owen C."/>
            <person name="Martin L.B.B."/>
            <person name="Misra R.C."/>
            <person name="Kikuchi S."/>
            <person name="Rejzek M."/>
            <person name="Martin A.C."/>
            <person name="Harkess A."/>
            <person name="Leebens-Mack J."/>
            <person name="Louveau T."/>
            <person name="Stephenson M.J."/>
            <person name="Osbourn A."/>
        </authorList>
    </citation>
    <scope>NUCLEOTIDE SEQUENCE</scope>
    <source>
        <strain evidence="9">S10</strain>
    </source>
</reference>
<dbReference type="InterPro" id="IPR047187">
    <property type="entry name" value="SF1_C_Upf1"/>
</dbReference>
<dbReference type="CDD" id="cd18808">
    <property type="entry name" value="SF1_C_Upf1"/>
    <property type="match status" value="1"/>
</dbReference>
<feature type="domain" description="DNA2/NAM7 helicase-like C-terminal" evidence="7">
    <location>
        <begin position="575"/>
        <end position="771"/>
    </location>
</feature>
<keyword evidence="2 9" id="KW-0378">Hydrolase</keyword>
<dbReference type="InterPro" id="IPR045055">
    <property type="entry name" value="DNA2/NAM7-like"/>
</dbReference>
<feature type="compositionally biased region" description="Basic and acidic residues" evidence="5">
    <location>
        <begin position="848"/>
        <end position="859"/>
    </location>
</feature>
<keyword evidence="3" id="KW-0347">Helicase</keyword>
<dbReference type="SUPFAM" id="SSF52540">
    <property type="entry name" value="P-loop containing nucleoside triphosphate hydrolases"/>
    <property type="match status" value="1"/>
</dbReference>
<name>A0AAD7PMD4_QUISA</name>
<evidence type="ECO:0000259" key="6">
    <source>
        <dbReference type="Pfam" id="PF13086"/>
    </source>
</evidence>
<protein>
    <submittedName>
        <fullName evidence="9">P-loop nucleoside triphosphate hydrolase superfamily protein</fullName>
    </submittedName>
</protein>
<keyword evidence="4" id="KW-0067">ATP-binding</keyword>
<dbReference type="PANTHER" id="PTHR10887:SF522">
    <property type="entry name" value="P-LOOP CONTAINING NUCLEOSIDE TRIPHOSPHATE HYDROLASES SUPERFAMILY PROTEIN"/>
    <property type="match status" value="1"/>
</dbReference>
<dbReference type="GO" id="GO:0004386">
    <property type="term" value="F:helicase activity"/>
    <property type="evidence" value="ECO:0007669"/>
    <property type="project" value="UniProtKB-KW"/>
</dbReference>
<evidence type="ECO:0000256" key="2">
    <source>
        <dbReference type="ARBA" id="ARBA00022801"/>
    </source>
</evidence>
<evidence type="ECO:0000256" key="1">
    <source>
        <dbReference type="ARBA" id="ARBA00022741"/>
    </source>
</evidence>
<dbReference type="GO" id="GO:0016787">
    <property type="term" value="F:hydrolase activity"/>
    <property type="evidence" value="ECO:0007669"/>
    <property type="project" value="UniProtKB-KW"/>
</dbReference>
<evidence type="ECO:0000313" key="10">
    <source>
        <dbReference type="Proteomes" id="UP001163823"/>
    </source>
</evidence>
<evidence type="ECO:0000256" key="4">
    <source>
        <dbReference type="ARBA" id="ARBA00022840"/>
    </source>
</evidence>
<comment type="caution">
    <text evidence="9">The sequence shown here is derived from an EMBL/GenBank/DDBJ whole genome shotgun (WGS) entry which is preliminary data.</text>
</comment>
<dbReference type="InterPro" id="IPR041679">
    <property type="entry name" value="DNA2/NAM7-like_C"/>
</dbReference>
<evidence type="ECO:0000256" key="3">
    <source>
        <dbReference type="ARBA" id="ARBA00022806"/>
    </source>
</evidence>
<dbReference type="Pfam" id="PF13086">
    <property type="entry name" value="AAA_11"/>
    <property type="match status" value="1"/>
</dbReference>
<accession>A0AAD7PMD4</accession>